<dbReference type="AlphaFoldDB" id="A0A0F9HJE5"/>
<proteinExistence type="predicted"/>
<gene>
    <name evidence="1" type="ORF">LCGC14_1697540</name>
</gene>
<sequence>MTDLLLLGILIMQVIIFHNNAPSSGRYMKLYDILTHRVPKYLNEKFVPRIVKYVRQLRKN</sequence>
<name>A0A0F9HJE5_9ZZZZ</name>
<dbReference type="EMBL" id="LAZR01014941">
    <property type="protein sequence ID" value="KKM15292.1"/>
    <property type="molecule type" value="Genomic_DNA"/>
</dbReference>
<accession>A0A0F9HJE5</accession>
<organism evidence="1">
    <name type="scientific">marine sediment metagenome</name>
    <dbReference type="NCBI Taxonomy" id="412755"/>
    <lineage>
        <taxon>unclassified sequences</taxon>
        <taxon>metagenomes</taxon>
        <taxon>ecological metagenomes</taxon>
    </lineage>
</organism>
<protein>
    <submittedName>
        <fullName evidence="1">Uncharacterized protein</fullName>
    </submittedName>
</protein>
<comment type="caution">
    <text evidence="1">The sequence shown here is derived from an EMBL/GenBank/DDBJ whole genome shotgun (WGS) entry which is preliminary data.</text>
</comment>
<reference evidence="1" key="1">
    <citation type="journal article" date="2015" name="Nature">
        <title>Complex archaea that bridge the gap between prokaryotes and eukaryotes.</title>
        <authorList>
            <person name="Spang A."/>
            <person name="Saw J.H."/>
            <person name="Jorgensen S.L."/>
            <person name="Zaremba-Niedzwiedzka K."/>
            <person name="Martijn J."/>
            <person name="Lind A.E."/>
            <person name="van Eijk R."/>
            <person name="Schleper C."/>
            <person name="Guy L."/>
            <person name="Ettema T.J."/>
        </authorList>
    </citation>
    <scope>NUCLEOTIDE SEQUENCE</scope>
</reference>
<evidence type="ECO:0000313" key="1">
    <source>
        <dbReference type="EMBL" id="KKM15292.1"/>
    </source>
</evidence>